<dbReference type="Pfam" id="PF00391">
    <property type="entry name" value="PEP-utilizers"/>
    <property type="match status" value="1"/>
</dbReference>
<dbReference type="EC" id="2.7.3.9" evidence="5"/>
<comment type="similarity">
    <text evidence="4">Belongs to the PEP-utilizing enzyme family.</text>
</comment>
<dbReference type="PROSITE" id="PS00369">
    <property type="entry name" value="PTS_HPR_HIS"/>
    <property type="match status" value="1"/>
</dbReference>
<dbReference type="InterPro" id="IPR036618">
    <property type="entry name" value="PtsI_HPr-bd_sf"/>
</dbReference>
<evidence type="ECO:0000256" key="12">
    <source>
        <dbReference type="ARBA" id="ARBA00022723"/>
    </source>
</evidence>
<dbReference type="RefSeq" id="WP_072908772.1">
    <property type="nucleotide sequence ID" value="NZ_FQZT01000007.1"/>
</dbReference>
<sequence>MLNLDKELIVLGAQVAGKKEAIELVGDVLVRNGYIDAAYVASMNAREAVANTFLGNGIAIPHGLPEDRELIKKTGVAVLQIPQGVAWNPGETVCLVVGIAAKSDEHITILTNLTHVLDDPDTISRLSQTLDPQDIINVLSGSVGGISKAAPEMDLTGFESVEVAITGEHGLHARPATFFVDVASEFSADVYVEFDGRTGNGKSLASLLKLGVTAGQKVRLHAKGKDGKSALAALKDAVDAGLGEESEEKMEASQLEHCWEPKSVGRIIPGFKASPGLATGPIRQFVHERIIVEANAKDPAHEKSSLSQAIAAAKVNLQNLYDEVRAKAGAGKAAIFRAHIAFLDDPELRAEVEQLINAGKSAGFAWRQMIEERVHALEQHNDSLLAARAMDLRDVGRRVLKHLAGTISDEPFVPTEPVILVAEDLTPSDTANLDPALILGLCTAGGGPTSHSAIIARSLGIPAIVAAGPSVQEIADGTIAIIDGDAGNLYLDPSREDQDSAELARTALDEMRNQEFNHRFKPAITLDDHRVEVVANIGKSEEAEQAVNAGAEGIGLLRTEFLFLGRETPPDEEEQYQHYSDMLESLNGLPLIIRTLDIGGDKEVSYLDLPAEDNPFLGERGIRLCLNRPELFLTQLRAIYRASKQGLVRIMLPMVTTLEELAAAKRLAEKARIEVGAEPVEIGIMVEVPSVAVMADVFAKEVDFFSVGTNDLTQYVMAIDRLHPTLAAQADSLHPSVLKMIDMVVRAADEAGIWVGVCGGLAGEPLGAVLLAGLGVHELSMVIPSVAAIKAQLRNIKIEDARKLAQQALKCSSVKQVRKLSF</sequence>
<evidence type="ECO:0000256" key="10">
    <source>
        <dbReference type="ARBA" id="ARBA00022679"/>
    </source>
</evidence>
<evidence type="ECO:0000259" key="15">
    <source>
        <dbReference type="PROSITE" id="PS51094"/>
    </source>
</evidence>
<evidence type="ECO:0000256" key="5">
    <source>
        <dbReference type="ARBA" id="ARBA00012232"/>
    </source>
</evidence>
<dbReference type="Gene3D" id="3.30.1340.10">
    <property type="entry name" value="HPr-like"/>
    <property type="match status" value="1"/>
</dbReference>
<name>A0A1M6IPN9_MALRU</name>
<dbReference type="InterPro" id="IPR035895">
    <property type="entry name" value="HPr-like_sf"/>
</dbReference>
<comment type="subcellular location">
    <subcellularLocation>
        <location evidence="3">Cytoplasm</location>
    </subcellularLocation>
</comment>
<keyword evidence="12" id="KW-0479">Metal-binding</keyword>
<dbReference type="NCBIfam" id="TIGR01003">
    <property type="entry name" value="PTS_HPr_family"/>
    <property type="match status" value="1"/>
</dbReference>
<dbReference type="PROSITE" id="PS00372">
    <property type="entry name" value="PTS_EIIA_TYPE_2_HIS"/>
    <property type="match status" value="1"/>
</dbReference>
<dbReference type="PROSITE" id="PS51350">
    <property type="entry name" value="PTS_HPR_DOM"/>
    <property type="match status" value="1"/>
</dbReference>
<evidence type="ECO:0000313" key="18">
    <source>
        <dbReference type="Proteomes" id="UP000184171"/>
    </source>
</evidence>
<feature type="domain" description="HPr" evidence="16">
    <location>
        <begin position="158"/>
        <end position="245"/>
    </location>
</feature>
<keyword evidence="7" id="KW-0963">Cytoplasm</keyword>
<dbReference type="PRINTS" id="PR00107">
    <property type="entry name" value="PHOSPHOCPHPR"/>
</dbReference>
<dbReference type="InterPro" id="IPR040442">
    <property type="entry name" value="Pyrv_kinase-like_dom_sf"/>
</dbReference>
<dbReference type="Gene3D" id="3.40.930.10">
    <property type="entry name" value="Mannitol-specific EII, Chain A"/>
    <property type="match status" value="1"/>
</dbReference>
<feature type="domain" description="PTS EIIA type-2" evidence="15">
    <location>
        <begin position="2"/>
        <end position="142"/>
    </location>
</feature>
<dbReference type="InterPro" id="IPR023151">
    <property type="entry name" value="PEP_util_CS"/>
</dbReference>
<dbReference type="GO" id="GO:0016301">
    <property type="term" value="F:kinase activity"/>
    <property type="evidence" value="ECO:0007669"/>
    <property type="project" value="UniProtKB-KW"/>
</dbReference>
<reference evidence="17 18" key="1">
    <citation type="submission" date="2016-11" db="EMBL/GenBank/DDBJ databases">
        <authorList>
            <person name="Jaros S."/>
            <person name="Januszkiewicz K."/>
            <person name="Wedrychowicz H."/>
        </authorList>
    </citation>
    <scope>NUCLEOTIDE SEQUENCE [LARGE SCALE GENOMIC DNA]</scope>
    <source>
        <strain evidence="17 18">DSM 5091</strain>
    </source>
</reference>
<dbReference type="GO" id="GO:0009401">
    <property type="term" value="P:phosphoenolpyruvate-dependent sugar phosphotransferase system"/>
    <property type="evidence" value="ECO:0007669"/>
    <property type="project" value="UniProtKB-KW"/>
</dbReference>
<evidence type="ECO:0000256" key="14">
    <source>
        <dbReference type="ARBA" id="ARBA00022842"/>
    </source>
</evidence>
<evidence type="ECO:0000256" key="9">
    <source>
        <dbReference type="ARBA" id="ARBA00022597"/>
    </source>
</evidence>
<dbReference type="STRING" id="1122189.SAMN02745165_02196"/>
<dbReference type="InterPro" id="IPR006318">
    <property type="entry name" value="PTS_EI-like"/>
</dbReference>
<dbReference type="Pfam" id="PF00381">
    <property type="entry name" value="PTS-HPr"/>
    <property type="match status" value="1"/>
</dbReference>
<comment type="catalytic activity">
    <reaction evidence="1">
        <text>L-histidyl-[protein] + phosphoenolpyruvate = N(pros)-phospho-L-histidyl-[protein] + pyruvate</text>
        <dbReference type="Rhea" id="RHEA:23880"/>
        <dbReference type="Rhea" id="RHEA-COMP:9745"/>
        <dbReference type="Rhea" id="RHEA-COMP:9746"/>
        <dbReference type="ChEBI" id="CHEBI:15361"/>
        <dbReference type="ChEBI" id="CHEBI:29979"/>
        <dbReference type="ChEBI" id="CHEBI:58702"/>
        <dbReference type="ChEBI" id="CHEBI:64837"/>
        <dbReference type="EC" id="2.7.3.9"/>
    </reaction>
</comment>
<evidence type="ECO:0000256" key="13">
    <source>
        <dbReference type="ARBA" id="ARBA00022777"/>
    </source>
</evidence>
<dbReference type="InterPro" id="IPR002178">
    <property type="entry name" value="PTS_EIIA_type-2_dom"/>
</dbReference>
<dbReference type="SUPFAM" id="SSF51621">
    <property type="entry name" value="Phosphoenolpyruvate/pyruvate domain"/>
    <property type="match status" value="1"/>
</dbReference>
<keyword evidence="13" id="KW-0418">Kinase</keyword>
<dbReference type="SUPFAM" id="SSF52009">
    <property type="entry name" value="Phosphohistidine domain"/>
    <property type="match status" value="1"/>
</dbReference>
<dbReference type="InterPro" id="IPR050499">
    <property type="entry name" value="PEP-utilizing_PTS_enzyme"/>
</dbReference>
<keyword evidence="18" id="KW-1185">Reference proteome</keyword>
<dbReference type="PROSITE" id="PS00742">
    <property type="entry name" value="PEP_ENZYMES_2"/>
    <property type="match status" value="1"/>
</dbReference>
<dbReference type="SUPFAM" id="SSF55594">
    <property type="entry name" value="HPr-like"/>
    <property type="match status" value="1"/>
</dbReference>
<dbReference type="NCBIfam" id="TIGR01417">
    <property type="entry name" value="PTS_I_fam"/>
    <property type="match status" value="1"/>
</dbReference>
<dbReference type="Pfam" id="PF02896">
    <property type="entry name" value="PEP-utilizers_C"/>
    <property type="match status" value="1"/>
</dbReference>
<dbReference type="Gene3D" id="3.50.30.10">
    <property type="entry name" value="Phosphohistidine domain"/>
    <property type="match status" value="1"/>
</dbReference>
<dbReference type="PROSITE" id="PS51094">
    <property type="entry name" value="PTS_EIIA_TYPE_2"/>
    <property type="match status" value="1"/>
</dbReference>
<evidence type="ECO:0000256" key="8">
    <source>
        <dbReference type="ARBA" id="ARBA00022553"/>
    </source>
</evidence>
<evidence type="ECO:0000256" key="6">
    <source>
        <dbReference type="ARBA" id="ARBA00022448"/>
    </source>
</evidence>
<evidence type="ECO:0000259" key="16">
    <source>
        <dbReference type="PROSITE" id="PS51350"/>
    </source>
</evidence>
<dbReference type="AlphaFoldDB" id="A0A1M6IPN9"/>
<keyword evidence="8" id="KW-0597">Phosphoprotein</keyword>
<dbReference type="InterPro" id="IPR036637">
    <property type="entry name" value="Phosphohistidine_dom_sf"/>
</dbReference>
<evidence type="ECO:0000313" key="17">
    <source>
        <dbReference type="EMBL" id="SHJ36387.1"/>
    </source>
</evidence>
<dbReference type="EMBL" id="FQZT01000007">
    <property type="protein sequence ID" value="SHJ36387.1"/>
    <property type="molecule type" value="Genomic_DNA"/>
</dbReference>
<dbReference type="InterPro" id="IPR016152">
    <property type="entry name" value="PTrfase/Anion_transptr"/>
</dbReference>
<dbReference type="GO" id="GO:0046872">
    <property type="term" value="F:metal ion binding"/>
    <property type="evidence" value="ECO:0007669"/>
    <property type="project" value="UniProtKB-KW"/>
</dbReference>
<keyword evidence="14" id="KW-0460">Magnesium</keyword>
<dbReference type="InterPro" id="IPR008731">
    <property type="entry name" value="PTS_EIN"/>
</dbReference>
<dbReference type="Pfam" id="PF05524">
    <property type="entry name" value="PEP-utilisers_N"/>
    <property type="match status" value="1"/>
</dbReference>
<dbReference type="InterPro" id="IPR015813">
    <property type="entry name" value="Pyrv/PenolPyrv_kinase-like_dom"/>
</dbReference>
<dbReference type="SUPFAM" id="SSF55804">
    <property type="entry name" value="Phoshotransferase/anion transport protein"/>
    <property type="match status" value="1"/>
</dbReference>
<dbReference type="PROSITE" id="PS00370">
    <property type="entry name" value="PEP_ENZYMES_PHOS_SITE"/>
    <property type="match status" value="1"/>
</dbReference>
<dbReference type="PANTHER" id="PTHR46244">
    <property type="entry name" value="PHOSPHOENOLPYRUVATE-PROTEIN PHOSPHOTRANSFERASE"/>
    <property type="match status" value="1"/>
</dbReference>
<organism evidence="17 18">
    <name type="scientific">Malonomonas rubra DSM 5091</name>
    <dbReference type="NCBI Taxonomy" id="1122189"/>
    <lineage>
        <taxon>Bacteria</taxon>
        <taxon>Pseudomonadati</taxon>
        <taxon>Thermodesulfobacteriota</taxon>
        <taxon>Desulfuromonadia</taxon>
        <taxon>Desulfuromonadales</taxon>
        <taxon>Geopsychrobacteraceae</taxon>
        <taxon>Malonomonas</taxon>
    </lineage>
</organism>
<dbReference type="Gene3D" id="3.20.20.60">
    <property type="entry name" value="Phosphoenolpyruvate-binding domains"/>
    <property type="match status" value="1"/>
</dbReference>
<dbReference type="InterPro" id="IPR001020">
    <property type="entry name" value="PTS_HPr_His_P_site"/>
</dbReference>
<keyword evidence="6" id="KW-0813">Transport</keyword>
<dbReference type="InterPro" id="IPR008279">
    <property type="entry name" value="PEP-util_enz_mobile_dom"/>
</dbReference>
<dbReference type="GO" id="GO:0008965">
    <property type="term" value="F:phosphoenolpyruvate-protein phosphotransferase activity"/>
    <property type="evidence" value="ECO:0007669"/>
    <property type="project" value="UniProtKB-EC"/>
</dbReference>
<dbReference type="Gene3D" id="1.10.274.10">
    <property type="entry name" value="PtsI, HPr-binding domain"/>
    <property type="match status" value="1"/>
</dbReference>
<dbReference type="PANTHER" id="PTHR46244:SF6">
    <property type="entry name" value="PHOSPHOENOLPYRUVATE-PROTEIN PHOSPHOTRANSFERASE"/>
    <property type="match status" value="1"/>
</dbReference>
<dbReference type="Pfam" id="PF00359">
    <property type="entry name" value="PTS_EIIA_2"/>
    <property type="match status" value="1"/>
</dbReference>
<keyword evidence="10" id="KW-0808">Transferase</keyword>
<keyword evidence="9" id="KW-0762">Sugar transport</keyword>
<evidence type="ECO:0000256" key="2">
    <source>
        <dbReference type="ARBA" id="ARBA00001946"/>
    </source>
</evidence>
<gene>
    <name evidence="17" type="ORF">SAMN02745165_02196</name>
</gene>
<dbReference type="OrthoDB" id="9765468at2"/>
<dbReference type="GO" id="GO:0005737">
    <property type="term" value="C:cytoplasm"/>
    <property type="evidence" value="ECO:0007669"/>
    <property type="project" value="UniProtKB-SubCell"/>
</dbReference>
<dbReference type="InterPro" id="IPR018274">
    <property type="entry name" value="PEP_util_AS"/>
</dbReference>
<proteinExistence type="inferred from homology"/>
<dbReference type="SUPFAM" id="SSF47831">
    <property type="entry name" value="Enzyme I of the PEP:sugar phosphotransferase system HPr-binding (sub)domain"/>
    <property type="match status" value="1"/>
</dbReference>
<accession>A0A1M6IPN9</accession>
<dbReference type="CDD" id="cd00211">
    <property type="entry name" value="PTS_IIA_fru"/>
    <property type="match status" value="1"/>
</dbReference>
<dbReference type="PRINTS" id="PR01736">
    <property type="entry name" value="PHPHTRNFRASE"/>
</dbReference>
<protein>
    <recommendedName>
        <fullName evidence="5">phosphoenolpyruvate--protein phosphotransferase</fullName>
        <ecNumber evidence="5">2.7.3.9</ecNumber>
    </recommendedName>
</protein>
<evidence type="ECO:0000256" key="11">
    <source>
        <dbReference type="ARBA" id="ARBA00022683"/>
    </source>
</evidence>
<evidence type="ECO:0000256" key="7">
    <source>
        <dbReference type="ARBA" id="ARBA00022490"/>
    </source>
</evidence>
<evidence type="ECO:0000256" key="3">
    <source>
        <dbReference type="ARBA" id="ARBA00004496"/>
    </source>
</evidence>
<evidence type="ECO:0000256" key="4">
    <source>
        <dbReference type="ARBA" id="ARBA00007837"/>
    </source>
</evidence>
<evidence type="ECO:0000256" key="1">
    <source>
        <dbReference type="ARBA" id="ARBA00000683"/>
    </source>
</evidence>
<dbReference type="InterPro" id="IPR000032">
    <property type="entry name" value="HPr-like"/>
</dbReference>
<dbReference type="CDD" id="cd00367">
    <property type="entry name" value="PTS-HPr_like"/>
    <property type="match status" value="1"/>
</dbReference>
<dbReference type="Proteomes" id="UP000184171">
    <property type="component" value="Unassembled WGS sequence"/>
</dbReference>
<keyword evidence="11" id="KW-0598">Phosphotransferase system</keyword>
<dbReference type="InterPro" id="IPR000121">
    <property type="entry name" value="PEP_util_C"/>
</dbReference>
<comment type="cofactor">
    <cofactor evidence="2">
        <name>Mg(2+)</name>
        <dbReference type="ChEBI" id="CHEBI:18420"/>
    </cofactor>
</comment>